<feature type="non-terminal residue" evidence="2">
    <location>
        <position position="1"/>
    </location>
</feature>
<dbReference type="AlphaFoldDB" id="A0A8S9ZFA8"/>
<comment type="caution">
    <text evidence="2">The sequence shown here is derived from an EMBL/GenBank/DDBJ whole genome shotgun (WGS) entry which is preliminary data.</text>
</comment>
<gene>
    <name evidence="2" type="ORF">Mgra_00008588</name>
</gene>
<dbReference type="Proteomes" id="UP000605970">
    <property type="component" value="Unassembled WGS sequence"/>
</dbReference>
<name>A0A8S9ZFA8_9BILA</name>
<evidence type="ECO:0000256" key="1">
    <source>
        <dbReference type="SAM" id="SignalP"/>
    </source>
</evidence>
<protein>
    <submittedName>
        <fullName evidence="2">Uncharacterized protein</fullName>
    </submittedName>
</protein>
<feature type="chain" id="PRO_5035761374" evidence="1">
    <location>
        <begin position="21"/>
        <end position="184"/>
    </location>
</feature>
<accession>A0A8S9ZFA8</accession>
<proteinExistence type="predicted"/>
<evidence type="ECO:0000313" key="2">
    <source>
        <dbReference type="EMBL" id="KAF7631147.1"/>
    </source>
</evidence>
<feature type="signal peptide" evidence="1">
    <location>
        <begin position="1"/>
        <end position="20"/>
    </location>
</feature>
<sequence length="184" mass="21363">MISNYILLFNLFICFGASLSNNYPKCRNYQQACAVELLKFPSLVAEDRDGFDEKQKDDEKVVQEGSGEDNDIEQIHFVPIRMSFPVYDEFVSTTPTYDYSMDPVEKIQHQVCSCLGEEKCGNFNNNEQILELSNQIRFEFCKPLDEIFKVKCKGMRTLARVIGRIDMESKLSRDYIGLYIYPEN</sequence>
<keyword evidence="1" id="KW-0732">Signal</keyword>
<organism evidence="2 3">
    <name type="scientific">Meloidogyne graminicola</name>
    <dbReference type="NCBI Taxonomy" id="189291"/>
    <lineage>
        <taxon>Eukaryota</taxon>
        <taxon>Metazoa</taxon>
        <taxon>Ecdysozoa</taxon>
        <taxon>Nematoda</taxon>
        <taxon>Chromadorea</taxon>
        <taxon>Rhabditida</taxon>
        <taxon>Tylenchina</taxon>
        <taxon>Tylenchomorpha</taxon>
        <taxon>Tylenchoidea</taxon>
        <taxon>Meloidogynidae</taxon>
        <taxon>Meloidogyninae</taxon>
        <taxon>Meloidogyne</taxon>
    </lineage>
</organism>
<keyword evidence="3" id="KW-1185">Reference proteome</keyword>
<dbReference type="OrthoDB" id="5875302at2759"/>
<dbReference type="EMBL" id="JABEBT010000116">
    <property type="protein sequence ID" value="KAF7631147.1"/>
    <property type="molecule type" value="Genomic_DNA"/>
</dbReference>
<evidence type="ECO:0000313" key="3">
    <source>
        <dbReference type="Proteomes" id="UP000605970"/>
    </source>
</evidence>
<reference evidence="2" key="1">
    <citation type="journal article" date="2020" name="Ecol. Evol.">
        <title>Genome structure and content of the rice root-knot nematode (Meloidogyne graminicola).</title>
        <authorList>
            <person name="Phan N.T."/>
            <person name="Danchin E.G.J."/>
            <person name="Klopp C."/>
            <person name="Perfus-Barbeoch L."/>
            <person name="Kozlowski D.K."/>
            <person name="Koutsovoulos G.D."/>
            <person name="Lopez-Roques C."/>
            <person name="Bouchez O."/>
            <person name="Zahm M."/>
            <person name="Besnard G."/>
            <person name="Bellafiore S."/>
        </authorList>
    </citation>
    <scope>NUCLEOTIDE SEQUENCE</scope>
    <source>
        <strain evidence="2">VN-18</strain>
    </source>
</reference>